<protein>
    <recommendedName>
        <fullName evidence="2">MaoC-like domain-containing protein</fullName>
    </recommendedName>
</protein>
<sequence length="127" mass="14146">MNREARVGATFTTGFRTAGFAEWNRFAAVNDEFVPIHMDDDEGRAAGYPGAIGMGRLQWSYAHNLLREWLAGEGRIVSVALRFTGPQLKSVDFAPFGRVAALRGEEVDLDVWIEDAEGRCSRRAGRR</sequence>
<name>A0A6F8YUT0_9ACTN</name>
<dbReference type="Proteomes" id="UP000503011">
    <property type="component" value="Chromosome"/>
</dbReference>
<evidence type="ECO:0000259" key="2">
    <source>
        <dbReference type="Pfam" id="PF01575"/>
    </source>
</evidence>
<dbReference type="Gene3D" id="3.10.129.10">
    <property type="entry name" value="Hotdog Thioesterase"/>
    <property type="match status" value="1"/>
</dbReference>
<reference evidence="3 4" key="1">
    <citation type="submission" date="2020-03" db="EMBL/GenBank/DDBJ databases">
        <title>Whole genome shotgun sequence of Phytohabitans suffuscus NBRC 105367.</title>
        <authorList>
            <person name="Komaki H."/>
            <person name="Tamura T."/>
        </authorList>
    </citation>
    <scope>NUCLEOTIDE SEQUENCE [LARGE SCALE GENOMIC DNA]</scope>
    <source>
        <strain evidence="3 4">NBRC 105367</strain>
    </source>
</reference>
<reference evidence="3 4" key="2">
    <citation type="submission" date="2020-03" db="EMBL/GenBank/DDBJ databases">
        <authorList>
            <person name="Ichikawa N."/>
            <person name="Kimura A."/>
            <person name="Kitahashi Y."/>
            <person name="Uohara A."/>
        </authorList>
    </citation>
    <scope>NUCLEOTIDE SEQUENCE [LARGE SCALE GENOMIC DNA]</scope>
    <source>
        <strain evidence="3 4">NBRC 105367</strain>
    </source>
</reference>
<organism evidence="3 4">
    <name type="scientific">Phytohabitans suffuscus</name>
    <dbReference type="NCBI Taxonomy" id="624315"/>
    <lineage>
        <taxon>Bacteria</taxon>
        <taxon>Bacillati</taxon>
        <taxon>Actinomycetota</taxon>
        <taxon>Actinomycetes</taxon>
        <taxon>Micromonosporales</taxon>
        <taxon>Micromonosporaceae</taxon>
    </lineage>
</organism>
<dbReference type="InterPro" id="IPR002539">
    <property type="entry name" value="MaoC-like_dom"/>
</dbReference>
<dbReference type="RefSeq" id="WP_173161864.1">
    <property type="nucleotide sequence ID" value="NZ_AP022871.1"/>
</dbReference>
<dbReference type="AlphaFoldDB" id="A0A6F8YUT0"/>
<evidence type="ECO:0000256" key="1">
    <source>
        <dbReference type="ARBA" id="ARBA00005254"/>
    </source>
</evidence>
<proteinExistence type="inferred from homology"/>
<keyword evidence="4" id="KW-1185">Reference proteome</keyword>
<gene>
    <name evidence="3" type="ORF">Psuf_071420</name>
</gene>
<dbReference type="Pfam" id="PF01575">
    <property type="entry name" value="MaoC_dehydratas"/>
    <property type="match status" value="1"/>
</dbReference>
<dbReference type="SUPFAM" id="SSF54637">
    <property type="entry name" value="Thioesterase/thiol ester dehydrase-isomerase"/>
    <property type="match status" value="1"/>
</dbReference>
<dbReference type="EMBL" id="AP022871">
    <property type="protein sequence ID" value="BCB89829.1"/>
    <property type="molecule type" value="Genomic_DNA"/>
</dbReference>
<evidence type="ECO:0000313" key="3">
    <source>
        <dbReference type="EMBL" id="BCB89829.1"/>
    </source>
</evidence>
<dbReference type="InterPro" id="IPR029069">
    <property type="entry name" value="HotDog_dom_sf"/>
</dbReference>
<accession>A0A6F8YUT0</accession>
<comment type="similarity">
    <text evidence="1">Belongs to the enoyl-CoA hydratase/isomerase family.</text>
</comment>
<evidence type="ECO:0000313" key="4">
    <source>
        <dbReference type="Proteomes" id="UP000503011"/>
    </source>
</evidence>
<dbReference type="KEGG" id="psuu:Psuf_071420"/>
<feature type="domain" description="MaoC-like" evidence="2">
    <location>
        <begin position="21"/>
        <end position="86"/>
    </location>
</feature>